<evidence type="ECO:0000313" key="3">
    <source>
        <dbReference type="Proteomes" id="UP000304912"/>
    </source>
</evidence>
<dbReference type="RefSeq" id="WP_139755943.1">
    <property type="nucleotide sequence ID" value="NZ_CP039852.1"/>
</dbReference>
<gene>
    <name evidence="2" type="ORF">FBQ74_06720</name>
</gene>
<protein>
    <submittedName>
        <fullName evidence="2">Uncharacterized protein</fullName>
    </submittedName>
</protein>
<dbReference type="AlphaFoldDB" id="A0A5B7YD51"/>
<proteinExistence type="predicted"/>
<dbReference type="EMBL" id="CP039852">
    <property type="protein sequence ID" value="QCZ93196.1"/>
    <property type="molecule type" value="Genomic_DNA"/>
</dbReference>
<feature type="transmembrane region" description="Helical" evidence="1">
    <location>
        <begin position="34"/>
        <end position="52"/>
    </location>
</feature>
<keyword evidence="3" id="KW-1185">Reference proteome</keyword>
<keyword evidence="1" id="KW-1133">Transmembrane helix</keyword>
<keyword evidence="1" id="KW-0472">Membrane</keyword>
<reference evidence="2 3" key="1">
    <citation type="submission" date="2019-04" db="EMBL/GenBank/DDBJ databases">
        <title>Salinimonas iocasae sp. nov., a halophilic bacterium isolated from the outer tube casing of tubeworms in Okinawa Trough.</title>
        <authorList>
            <person name="Zhang H."/>
            <person name="Wang H."/>
            <person name="Li C."/>
        </authorList>
    </citation>
    <scope>NUCLEOTIDE SEQUENCE [LARGE SCALE GENOMIC DNA]</scope>
    <source>
        <strain evidence="2 3">KX18D6</strain>
    </source>
</reference>
<organism evidence="2 3">
    <name type="scientific">Salinimonas iocasae</name>
    <dbReference type="NCBI Taxonomy" id="2572577"/>
    <lineage>
        <taxon>Bacteria</taxon>
        <taxon>Pseudomonadati</taxon>
        <taxon>Pseudomonadota</taxon>
        <taxon>Gammaproteobacteria</taxon>
        <taxon>Alteromonadales</taxon>
        <taxon>Alteromonadaceae</taxon>
        <taxon>Alteromonas/Salinimonas group</taxon>
        <taxon>Salinimonas</taxon>
    </lineage>
</organism>
<sequence length="189" mass="21108">MASSPEVTLVTLTKNDIRQARIFSGISPKAMRRVFFAWIAFVVIVSLLVIFAPKLSTSFTLITLGTLTAFTVAMFAQSRISEGWPAILAKDEQLLIVRDPYKREFFCISPTLVSDIEPTVIKPNKKAIALKLNNEKLSEEDIETLNSAVWPRDNKLLALAHFIPRDKACNALRNYIDSISASRKTASHV</sequence>
<name>A0A5B7YD51_9ALTE</name>
<dbReference type="Proteomes" id="UP000304912">
    <property type="component" value="Chromosome"/>
</dbReference>
<evidence type="ECO:0000313" key="2">
    <source>
        <dbReference type="EMBL" id="QCZ93196.1"/>
    </source>
</evidence>
<dbReference type="KEGG" id="salk:FBQ74_06720"/>
<feature type="transmembrane region" description="Helical" evidence="1">
    <location>
        <begin position="58"/>
        <end position="76"/>
    </location>
</feature>
<accession>A0A5B7YD51</accession>
<dbReference type="OrthoDB" id="6334640at2"/>
<evidence type="ECO:0000256" key="1">
    <source>
        <dbReference type="SAM" id="Phobius"/>
    </source>
</evidence>
<keyword evidence="1" id="KW-0812">Transmembrane</keyword>